<dbReference type="InterPro" id="IPR036157">
    <property type="entry name" value="dUTPase-like_sf"/>
</dbReference>
<reference evidence="1" key="1">
    <citation type="submission" date="2023-03" db="EMBL/GenBank/DDBJ databases">
        <authorList>
            <person name="Steffen K."/>
            <person name="Cardenas P."/>
        </authorList>
    </citation>
    <scope>NUCLEOTIDE SEQUENCE</scope>
</reference>
<dbReference type="AlphaFoldDB" id="A0AA35SB64"/>
<evidence type="ECO:0000313" key="1">
    <source>
        <dbReference type="EMBL" id="CAI8026865.1"/>
    </source>
</evidence>
<accession>A0AA35SB64</accession>
<name>A0AA35SB64_GEOBA</name>
<dbReference type="Pfam" id="PF22769">
    <property type="entry name" value="DCD"/>
    <property type="match status" value="1"/>
</dbReference>
<evidence type="ECO:0000313" key="2">
    <source>
        <dbReference type="Proteomes" id="UP001174909"/>
    </source>
</evidence>
<dbReference type="GO" id="GO:0008829">
    <property type="term" value="F:dCTP deaminase activity"/>
    <property type="evidence" value="ECO:0007669"/>
    <property type="project" value="InterPro"/>
</dbReference>
<protein>
    <submittedName>
        <fullName evidence="1">Probable deoxyuridine 5'-triphosphate nucleotidohydrolase</fullName>
    </submittedName>
</protein>
<dbReference type="SUPFAM" id="SSF51283">
    <property type="entry name" value="dUTPase-like"/>
    <property type="match status" value="1"/>
</dbReference>
<gene>
    <name evidence="1" type="ORF">GBAR_LOCUS15397</name>
</gene>
<dbReference type="Gene3D" id="2.70.40.10">
    <property type="match status" value="1"/>
</dbReference>
<proteinExistence type="predicted"/>
<dbReference type="InterPro" id="IPR011962">
    <property type="entry name" value="dCTP_deaminase"/>
</dbReference>
<dbReference type="GO" id="GO:0006229">
    <property type="term" value="P:dUTP biosynthetic process"/>
    <property type="evidence" value="ECO:0007669"/>
    <property type="project" value="InterPro"/>
</dbReference>
<dbReference type="EMBL" id="CASHTH010002243">
    <property type="protein sequence ID" value="CAI8026865.1"/>
    <property type="molecule type" value="Genomic_DNA"/>
</dbReference>
<keyword evidence="2" id="KW-1185">Reference proteome</keyword>
<organism evidence="1 2">
    <name type="scientific">Geodia barretti</name>
    <name type="common">Barrett's horny sponge</name>
    <dbReference type="NCBI Taxonomy" id="519541"/>
    <lineage>
        <taxon>Eukaryota</taxon>
        <taxon>Metazoa</taxon>
        <taxon>Porifera</taxon>
        <taxon>Demospongiae</taxon>
        <taxon>Heteroscleromorpha</taxon>
        <taxon>Tetractinellida</taxon>
        <taxon>Astrophorina</taxon>
        <taxon>Geodiidae</taxon>
        <taxon>Geodia</taxon>
    </lineage>
</organism>
<sequence>MPGNPLNREEILALTAAAIPLVEGHIDLGSHVQPNGLDLTLKEVARFLSPGQLGASDADRVLSDIEPLAFDASGWLELSAGAYLITYNEVVNLPTDLMALGRPRSSLLRSGVSVHTAVWMRDTGGGPSRC</sequence>
<comment type="caution">
    <text evidence="1">The sequence shown here is derived from an EMBL/GenBank/DDBJ whole genome shotgun (WGS) entry which is preliminary data.</text>
</comment>
<dbReference type="Proteomes" id="UP001174909">
    <property type="component" value="Unassembled WGS sequence"/>
</dbReference>